<gene>
    <name evidence="1" type="ORF">CulFRC58_0475</name>
</gene>
<reference evidence="1 2" key="1">
    <citation type="journal article" date="2014" name="Int. J. Syst. Evol. Microbiol.">
        <title>Draft Genome Sequence of Corynebacterium ulcerans FRC58, Isolated from the Bronchitic Aspiration of a Patient in France.</title>
        <authorList>
            <person name="Silva Ado S."/>
            <person name="Barauna R.A."/>
            <person name="de Sa P.C."/>
            <person name="das Gracas D.A."/>
            <person name="Carneiro A.R."/>
            <person name="Thouvenin M."/>
            <person name="Azevedo V."/>
            <person name="Badell E."/>
            <person name="Guiso N."/>
            <person name="da Silva A.L."/>
            <person name="Ramos R.T."/>
        </authorList>
    </citation>
    <scope>NUCLEOTIDE SEQUENCE [LARGE SCALE GENOMIC DNA]</scope>
    <source>
        <strain evidence="1 2">FRC58</strain>
    </source>
</reference>
<protein>
    <recommendedName>
        <fullName evidence="3">Transposase</fullName>
    </recommendedName>
</protein>
<sequence>MDKPPAPTKDSQEHLYMDNIKAPLHTILQIMTEKVSY</sequence>
<dbReference type="EMBL" id="CP011913">
    <property type="protein sequence ID" value="AKN76329.1"/>
    <property type="molecule type" value="Genomic_DNA"/>
</dbReference>
<dbReference type="Proteomes" id="UP000036185">
    <property type="component" value="Chromosome"/>
</dbReference>
<evidence type="ECO:0000313" key="1">
    <source>
        <dbReference type="EMBL" id="AKN76329.1"/>
    </source>
</evidence>
<organism evidence="1 2">
    <name type="scientific">Corynebacterium ulcerans FRC58</name>
    <dbReference type="NCBI Taxonomy" id="1408268"/>
    <lineage>
        <taxon>Bacteria</taxon>
        <taxon>Bacillati</taxon>
        <taxon>Actinomycetota</taxon>
        <taxon>Actinomycetes</taxon>
        <taxon>Mycobacteriales</taxon>
        <taxon>Corynebacteriaceae</taxon>
        <taxon>Corynebacterium</taxon>
    </lineage>
</organism>
<name>A0ABM5TYU9_CORUL</name>
<accession>A0ABM5TYU9</accession>
<keyword evidence="2" id="KW-1185">Reference proteome</keyword>
<proteinExistence type="predicted"/>
<evidence type="ECO:0008006" key="3">
    <source>
        <dbReference type="Google" id="ProtNLM"/>
    </source>
</evidence>
<evidence type="ECO:0000313" key="2">
    <source>
        <dbReference type="Proteomes" id="UP000036185"/>
    </source>
</evidence>